<gene>
    <name evidence="4" type="ORF">A1O3_06980</name>
</gene>
<dbReference type="PANTHER" id="PTHR37534:SF46">
    <property type="entry name" value="ZN(II)2CYS6 TRANSCRIPTION FACTOR (EUROFUNG)"/>
    <property type="match status" value="1"/>
</dbReference>
<evidence type="ECO:0000256" key="2">
    <source>
        <dbReference type="ARBA" id="ARBA00023242"/>
    </source>
</evidence>
<dbReference type="Proteomes" id="UP000019478">
    <property type="component" value="Unassembled WGS sequence"/>
</dbReference>
<keyword evidence="2" id="KW-0539">Nucleus</keyword>
<dbReference type="InterPro" id="IPR021858">
    <property type="entry name" value="Fun_TF"/>
</dbReference>
<protein>
    <recommendedName>
        <fullName evidence="6">Transcription factor domain-containing protein</fullName>
    </recommendedName>
</protein>
<dbReference type="GeneID" id="19171084"/>
<evidence type="ECO:0000256" key="1">
    <source>
        <dbReference type="ARBA" id="ARBA00004123"/>
    </source>
</evidence>
<organism evidence="4 5">
    <name type="scientific">Capronia epimyces CBS 606.96</name>
    <dbReference type="NCBI Taxonomy" id="1182542"/>
    <lineage>
        <taxon>Eukaryota</taxon>
        <taxon>Fungi</taxon>
        <taxon>Dikarya</taxon>
        <taxon>Ascomycota</taxon>
        <taxon>Pezizomycotina</taxon>
        <taxon>Eurotiomycetes</taxon>
        <taxon>Chaetothyriomycetidae</taxon>
        <taxon>Chaetothyriales</taxon>
        <taxon>Herpotrichiellaceae</taxon>
        <taxon>Capronia</taxon>
    </lineage>
</organism>
<dbReference type="EMBL" id="AMGY01000006">
    <property type="protein sequence ID" value="EXJ80696.1"/>
    <property type="molecule type" value="Genomic_DNA"/>
</dbReference>
<reference evidence="4 5" key="1">
    <citation type="submission" date="2013-03" db="EMBL/GenBank/DDBJ databases">
        <title>The Genome Sequence of Capronia epimyces CBS 606.96.</title>
        <authorList>
            <consortium name="The Broad Institute Genomics Platform"/>
            <person name="Cuomo C."/>
            <person name="de Hoog S."/>
            <person name="Gorbushina A."/>
            <person name="Walker B."/>
            <person name="Young S.K."/>
            <person name="Zeng Q."/>
            <person name="Gargeya S."/>
            <person name="Fitzgerald M."/>
            <person name="Haas B."/>
            <person name="Abouelleil A."/>
            <person name="Allen A.W."/>
            <person name="Alvarado L."/>
            <person name="Arachchi H.M."/>
            <person name="Berlin A.M."/>
            <person name="Chapman S.B."/>
            <person name="Gainer-Dewar J."/>
            <person name="Goldberg J."/>
            <person name="Griggs A."/>
            <person name="Gujja S."/>
            <person name="Hansen M."/>
            <person name="Howarth C."/>
            <person name="Imamovic A."/>
            <person name="Ireland A."/>
            <person name="Larimer J."/>
            <person name="McCowan C."/>
            <person name="Murphy C."/>
            <person name="Pearson M."/>
            <person name="Poon T.W."/>
            <person name="Priest M."/>
            <person name="Roberts A."/>
            <person name="Saif S."/>
            <person name="Shea T."/>
            <person name="Sisk P."/>
            <person name="Sykes S."/>
            <person name="Wortman J."/>
            <person name="Nusbaum C."/>
            <person name="Birren B."/>
        </authorList>
    </citation>
    <scope>NUCLEOTIDE SEQUENCE [LARGE SCALE GENOMIC DNA]</scope>
    <source>
        <strain evidence="4 5">CBS 606.96</strain>
    </source>
</reference>
<comment type="caution">
    <text evidence="4">The sequence shown here is derived from an EMBL/GenBank/DDBJ whole genome shotgun (WGS) entry which is preliminary data.</text>
</comment>
<dbReference type="eggNOG" id="ENOG502SK0R">
    <property type="taxonomic scope" value="Eukaryota"/>
</dbReference>
<dbReference type="PANTHER" id="PTHR37534">
    <property type="entry name" value="TRANSCRIPTIONAL ACTIVATOR PROTEIN UGA3"/>
    <property type="match status" value="1"/>
</dbReference>
<dbReference type="AlphaFoldDB" id="W9XUK9"/>
<dbReference type="HOGENOM" id="CLU_030887_0_0_1"/>
<evidence type="ECO:0000313" key="4">
    <source>
        <dbReference type="EMBL" id="EXJ80696.1"/>
    </source>
</evidence>
<dbReference type="STRING" id="1182542.W9XUK9"/>
<accession>W9XUK9</accession>
<dbReference type="RefSeq" id="XP_007735284.1">
    <property type="nucleotide sequence ID" value="XM_007737094.1"/>
</dbReference>
<dbReference type="Pfam" id="PF11951">
    <property type="entry name" value="Fungal_trans_2"/>
    <property type="match status" value="1"/>
</dbReference>
<proteinExistence type="predicted"/>
<dbReference type="GO" id="GO:0005634">
    <property type="term" value="C:nucleus"/>
    <property type="evidence" value="ECO:0007669"/>
    <property type="project" value="UniProtKB-SubCell"/>
</dbReference>
<feature type="region of interest" description="Disordered" evidence="3">
    <location>
        <begin position="1"/>
        <end position="30"/>
    </location>
</feature>
<name>W9XUK9_9EURO</name>
<evidence type="ECO:0000256" key="3">
    <source>
        <dbReference type="SAM" id="MobiDB-lite"/>
    </source>
</evidence>
<evidence type="ECO:0000313" key="5">
    <source>
        <dbReference type="Proteomes" id="UP000019478"/>
    </source>
</evidence>
<evidence type="ECO:0008006" key="6">
    <source>
        <dbReference type="Google" id="ProtNLM"/>
    </source>
</evidence>
<dbReference type="OrthoDB" id="648861at2759"/>
<feature type="compositionally biased region" description="Low complexity" evidence="3">
    <location>
        <begin position="17"/>
        <end position="30"/>
    </location>
</feature>
<comment type="subcellular location">
    <subcellularLocation>
        <location evidence="1">Nucleus</location>
    </subcellularLocation>
</comment>
<keyword evidence="5" id="KW-1185">Reference proteome</keyword>
<sequence length="524" mass="58888">MSDPQKGVFHASGVAHTPETSSITPLSPISPYQEQTGVLAETLQLNDTTDISSGAEQGPLLSPGSSIEDVTVRLEETLQRQMGTTVTDDNHVDDRVPSALISRDIELTTTMDLLTAGEVPLQPSVLFFVEAVECPWITPYDGVNWEKVKIEVADVGMSNKSVGLAIMAISALYKAQLNNLPMSKALSLYHRSRAWYQKHLSNQSQDFGTILIITILLCLFETIHYETAPVLRELHDIFVGRLESWAQQNPPHSEQSLRIIAWLRLLHTATIRGGGRGIIPDSIVTGLRYFDGGVSNLSLPSSHQSDMSTHVYEMLSAPIFKFYYQLQVISGEICKLTHYHRSRTTAVDQDEVAQQLTQVRLRLHLLWESRPATQRQTPEELRSHLGLKIADPLTTLIGACTAAYHAEFIEMGRVLGDPVSKSTETKQAMRQIRGFVDGDWNAYDGSKLNSGYLRPLFLYAIECMDPEENRWAVERLRHVQNPVCRSDFWASFGEALFHAQLQKERRVTSKYFCTWYFGVPPPFI</sequence>